<feature type="compositionally biased region" description="Polar residues" evidence="8">
    <location>
        <begin position="1"/>
        <end position="11"/>
    </location>
</feature>
<dbReference type="SMART" id="SM00387">
    <property type="entry name" value="HATPase_c"/>
    <property type="match status" value="1"/>
</dbReference>
<evidence type="ECO:0000256" key="5">
    <source>
        <dbReference type="ARBA" id="ARBA00022777"/>
    </source>
</evidence>
<dbReference type="SMART" id="SM00388">
    <property type="entry name" value="HisKA"/>
    <property type="match status" value="1"/>
</dbReference>
<dbReference type="SUPFAM" id="SSF47384">
    <property type="entry name" value="Homodimeric domain of signal transducing histidine kinase"/>
    <property type="match status" value="1"/>
</dbReference>
<dbReference type="InterPro" id="IPR036097">
    <property type="entry name" value="HisK_dim/P_sf"/>
</dbReference>
<keyword evidence="9" id="KW-0812">Transmembrane</keyword>
<feature type="transmembrane region" description="Helical" evidence="9">
    <location>
        <begin position="85"/>
        <end position="102"/>
    </location>
</feature>
<dbReference type="PANTHER" id="PTHR43711">
    <property type="entry name" value="TWO-COMPONENT HISTIDINE KINASE"/>
    <property type="match status" value="1"/>
</dbReference>
<dbReference type="AlphaFoldDB" id="A0A7X0JFW9"/>
<dbReference type="PRINTS" id="PR00344">
    <property type="entry name" value="BCTRLSENSOR"/>
</dbReference>
<feature type="transmembrane region" description="Helical" evidence="9">
    <location>
        <begin position="177"/>
        <end position="194"/>
    </location>
</feature>
<evidence type="ECO:0000256" key="6">
    <source>
        <dbReference type="ARBA" id="ARBA00023012"/>
    </source>
</evidence>
<dbReference type="CDD" id="cd00082">
    <property type="entry name" value="HisKA"/>
    <property type="match status" value="1"/>
</dbReference>
<keyword evidence="9" id="KW-0472">Membrane</keyword>
<organism evidence="11 12">
    <name type="scientific">Rhizobium soli</name>
    <dbReference type="NCBI Taxonomy" id="424798"/>
    <lineage>
        <taxon>Bacteria</taxon>
        <taxon>Pseudomonadati</taxon>
        <taxon>Pseudomonadota</taxon>
        <taxon>Alphaproteobacteria</taxon>
        <taxon>Hyphomicrobiales</taxon>
        <taxon>Rhizobiaceae</taxon>
        <taxon>Rhizobium/Agrobacterium group</taxon>
        <taxon>Rhizobium</taxon>
    </lineage>
</organism>
<gene>
    <name evidence="11" type="ORF">F4695_000153</name>
</gene>
<evidence type="ECO:0000256" key="4">
    <source>
        <dbReference type="ARBA" id="ARBA00022679"/>
    </source>
</evidence>
<dbReference type="EC" id="2.7.13.3" evidence="2"/>
<comment type="caution">
    <text evidence="11">The sequence shown here is derived from an EMBL/GenBank/DDBJ whole genome shotgun (WGS) entry which is preliminary data.</text>
</comment>
<dbReference type="InterPro" id="IPR036890">
    <property type="entry name" value="HATPase_C_sf"/>
</dbReference>
<keyword evidence="9" id="KW-1133">Transmembrane helix</keyword>
<sequence>MSSGVSTSTDKNIVDRTRSHRNKAVSKAVRATRDRLQSSSNGNFAFDRDMLSIHIGSGLQAALMTPLVVAVVTAIGFYLNPDIHIFAWALLMLCLHAINVLLARRASKVEITAADTRKWRRRLLTGHILLGCGWGAFALQGCSTCAGDSFYFYKGAVLLFAVSYTAMSTFMLRQSVLYGFVPMIAALLGIAILSGQVLDIGLTAMCATAVVFFHYVAERLYRSNLTLMSYQSEKDDLIAELEVAKSMSDEARRRAEEANLAKSRFLASMSHELRTPLNAILGFSEVMSSEVLGPLANPTYREYSGDIHRSGQHLLNLINEILDLSRIEAGRYDLTEDSLSLLEVAEDCIGMVQLRARAKSITIRDQFEKHMPQVWADEKSMRQVMLNLLSNAVKFTPQGGEITVKVGWTAGGGQYVAIKDNGPGIPEEEIPIVLSAFGQGSIAIKNAEQGTGLGLPIVQAILAKHDGQFILRSKLREGTEAIAILPSTRILQSVPAIADAPPIERRRKSFA</sequence>
<evidence type="ECO:0000256" key="9">
    <source>
        <dbReference type="SAM" id="Phobius"/>
    </source>
</evidence>
<dbReference type="InterPro" id="IPR004358">
    <property type="entry name" value="Sig_transdc_His_kin-like_C"/>
</dbReference>
<keyword evidence="7" id="KW-0175">Coiled coil</keyword>
<keyword evidence="5 11" id="KW-0418">Kinase</keyword>
<dbReference type="SUPFAM" id="SSF55874">
    <property type="entry name" value="ATPase domain of HSP90 chaperone/DNA topoisomerase II/histidine kinase"/>
    <property type="match status" value="1"/>
</dbReference>
<dbReference type="EMBL" id="JACHBU010000001">
    <property type="protein sequence ID" value="MBB6506834.1"/>
    <property type="molecule type" value="Genomic_DNA"/>
</dbReference>
<evidence type="ECO:0000256" key="8">
    <source>
        <dbReference type="SAM" id="MobiDB-lite"/>
    </source>
</evidence>
<evidence type="ECO:0000313" key="12">
    <source>
        <dbReference type="Proteomes" id="UP000585437"/>
    </source>
</evidence>
<dbReference type="Pfam" id="PF02518">
    <property type="entry name" value="HATPase_c"/>
    <property type="match status" value="1"/>
</dbReference>
<reference evidence="11 12" key="1">
    <citation type="submission" date="2020-08" db="EMBL/GenBank/DDBJ databases">
        <title>The Agave Microbiome: Exploring the role of microbial communities in plant adaptations to desert environments.</title>
        <authorList>
            <person name="Partida-Martinez L.P."/>
        </authorList>
    </citation>
    <scope>NUCLEOTIDE SEQUENCE [LARGE SCALE GENOMIC DNA]</scope>
    <source>
        <strain evidence="11 12">AS3.12</strain>
    </source>
</reference>
<keyword evidence="4 11" id="KW-0808">Transferase</keyword>
<dbReference type="RefSeq" id="WP_062456483.1">
    <property type="nucleotide sequence ID" value="NZ_JACHBU010000001.1"/>
</dbReference>
<feature type="transmembrane region" description="Helical" evidence="9">
    <location>
        <begin position="151"/>
        <end position="170"/>
    </location>
</feature>
<feature type="transmembrane region" description="Helical" evidence="9">
    <location>
        <begin position="200"/>
        <end position="217"/>
    </location>
</feature>
<dbReference type="GO" id="GO:0000155">
    <property type="term" value="F:phosphorelay sensor kinase activity"/>
    <property type="evidence" value="ECO:0007669"/>
    <property type="project" value="InterPro"/>
</dbReference>
<dbReference type="CDD" id="cd00075">
    <property type="entry name" value="HATPase"/>
    <property type="match status" value="1"/>
</dbReference>
<evidence type="ECO:0000313" key="11">
    <source>
        <dbReference type="EMBL" id="MBB6506834.1"/>
    </source>
</evidence>
<dbReference type="Pfam" id="PF00512">
    <property type="entry name" value="HisKA"/>
    <property type="match status" value="1"/>
</dbReference>
<dbReference type="InterPro" id="IPR003594">
    <property type="entry name" value="HATPase_dom"/>
</dbReference>
<evidence type="ECO:0000259" key="10">
    <source>
        <dbReference type="PROSITE" id="PS50109"/>
    </source>
</evidence>
<name>A0A7X0JFW9_9HYPH</name>
<evidence type="ECO:0000256" key="1">
    <source>
        <dbReference type="ARBA" id="ARBA00000085"/>
    </source>
</evidence>
<feature type="transmembrane region" description="Helical" evidence="9">
    <location>
        <begin position="123"/>
        <end position="139"/>
    </location>
</feature>
<feature type="domain" description="Histidine kinase" evidence="10">
    <location>
        <begin position="268"/>
        <end position="489"/>
    </location>
</feature>
<dbReference type="InterPro" id="IPR050736">
    <property type="entry name" value="Sensor_HK_Regulatory"/>
</dbReference>
<evidence type="ECO:0000256" key="7">
    <source>
        <dbReference type="SAM" id="Coils"/>
    </source>
</evidence>
<evidence type="ECO:0000256" key="2">
    <source>
        <dbReference type="ARBA" id="ARBA00012438"/>
    </source>
</evidence>
<proteinExistence type="predicted"/>
<accession>A0A7X0JFW9</accession>
<dbReference type="Gene3D" id="1.10.287.130">
    <property type="match status" value="1"/>
</dbReference>
<dbReference type="Proteomes" id="UP000585437">
    <property type="component" value="Unassembled WGS sequence"/>
</dbReference>
<keyword evidence="12" id="KW-1185">Reference proteome</keyword>
<feature type="transmembrane region" description="Helical" evidence="9">
    <location>
        <begin position="58"/>
        <end position="79"/>
    </location>
</feature>
<evidence type="ECO:0000256" key="3">
    <source>
        <dbReference type="ARBA" id="ARBA00022553"/>
    </source>
</evidence>
<keyword evidence="6" id="KW-0902">Two-component regulatory system</keyword>
<dbReference type="PANTHER" id="PTHR43711:SF26">
    <property type="entry name" value="SENSOR HISTIDINE KINASE RCSC"/>
    <property type="match status" value="1"/>
</dbReference>
<dbReference type="InterPro" id="IPR003661">
    <property type="entry name" value="HisK_dim/P_dom"/>
</dbReference>
<dbReference type="Gene3D" id="3.30.565.10">
    <property type="entry name" value="Histidine kinase-like ATPase, C-terminal domain"/>
    <property type="match status" value="1"/>
</dbReference>
<keyword evidence="3" id="KW-0597">Phosphoprotein</keyword>
<dbReference type="PROSITE" id="PS50109">
    <property type="entry name" value="HIS_KIN"/>
    <property type="match status" value="1"/>
</dbReference>
<protein>
    <recommendedName>
        <fullName evidence="2">histidine kinase</fullName>
        <ecNumber evidence="2">2.7.13.3</ecNumber>
    </recommendedName>
</protein>
<feature type="coiled-coil region" evidence="7">
    <location>
        <begin position="227"/>
        <end position="261"/>
    </location>
</feature>
<feature type="region of interest" description="Disordered" evidence="8">
    <location>
        <begin position="1"/>
        <end position="25"/>
    </location>
</feature>
<comment type="catalytic activity">
    <reaction evidence="1">
        <text>ATP + protein L-histidine = ADP + protein N-phospho-L-histidine.</text>
        <dbReference type="EC" id="2.7.13.3"/>
    </reaction>
</comment>
<dbReference type="InterPro" id="IPR005467">
    <property type="entry name" value="His_kinase_dom"/>
</dbReference>